<dbReference type="GO" id="GO:0006298">
    <property type="term" value="P:mismatch repair"/>
    <property type="evidence" value="ECO:0007669"/>
    <property type="project" value="TreeGrafter"/>
</dbReference>
<feature type="region of interest" description="Disordered" evidence="8">
    <location>
        <begin position="1"/>
        <end position="154"/>
    </location>
</feature>
<feature type="compositionally biased region" description="Basic and acidic residues" evidence="8">
    <location>
        <begin position="959"/>
        <end position="971"/>
    </location>
</feature>
<feature type="compositionally biased region" description="Basic and acidic residues" evidence="8">
    <location>
        <begin position="31"/>
        <end position="40"/>
    </location>
</feature>
<feature type="domain" description="Rad4 beta-hairpin" evidence="9">
    <location>
        <begin position="654"/>
        <end position="706"/>
    </location>
</feature>
<dbReference type="InterPro" id="IPR018026">
    <property type="entry name" value="DNA_repair_Rad4-like"/>
</dbReference>
<dbReference type="SMART" id="SM01031">
    <property type="entry name" value="BHD_2"/>
    <property type="match status" value="1"/>
</dbReference>
<dbReference type="GO" id="GO:0005737">
    <property type="term" value="C:cytoplasm"/>
    <property type="evidence" value="ECO:0007669"/>
    <property type="project" value="TreeGrafter"/>
</dbReference>
<dbReference type="NCBIfam" id="TIGR00605">
    <property type="entry name" value="rad4"/>
    <property type="match status" value="1"/>
</dbReference>
<feature type="compositionally biased region" description="Acidic residues" evidence="8">
    <location>
        <begin position="523"/>
        <end position="534"/>
    </location>
</feature>
<evidence type="ECO:0000256" key="4">
    <source>
        <dbReference type="ARBA" id="ARBA00022763"/>
    </source>
</evidence>
<dbReference type="InterPro" id="IPR018325">
    <property type="entry name" value="Rad4/PNGase_transGLS-fold"/>
</dbReference>
<dbReference type="AlphaFoldDB" id="A0AAQ4QP80"/>
<evidence type="ECO:0000256" key="5">
    <source>
        <dbReference type="ARBA" id="ARBA00023125"/>
    </source>
</evidence>
<dbReference type="SMART" id="SM01032">
    <property type="entry name" value="BHD_3"/>
    <property type="match status" value="1"/>
</dbReference>
<reference evidence="12" key="2">
    <citation type="submission" date="2025-08" db="UniProtKB">
        <authorList>
            <consortium name="Ensembl"/>
        </authorList>
    </citation>
    <scope>IDENTIFICATION</scope>
</reference>
<evidence type="ECO:0000259" key="11">
    <source>
        <dbReference type="SMART" id="SM01032"/>
    </source>
</evidence>
<dbReference type="Pfam" id="PF10403">
    <property type="entry name" value="BHD_1"/>
    <property type="match status" value="1"/>
</dbReference>
<feature type="compositionally biased region" description="Acidic residues" evidence="8">
    <location>
        <begin position="448"/>
        <end position="478"/>
    </location>
</feature>
<sequence length="971" mass="108397">MAKRRGSAETEVGTKKPKPVPKAKSSAARAKNKDAGKVISEDEETLKRKVKPKPRASTKRVSGKTSSTTAAAVKTSKYFPSPLKGEQADIEEDAVTSAATAVRGNIKETKREEKEQQEEESEEDDGDDWEEVEELSGPLGPVETPEPVLPSQPVQIEIETPEVRKKKKRQAEFETYMRRMVNRLKKDVLVDTHKVHLLCLIANGMFRGRLCSEPDLLAITLSLLPAHFSMVAKERVDQNYLSGLLKWCVACAVEPEIGVNVTMSVAVTSVSLILFSSLSLLPFRFTSTFTLNASLSCEESLNPRALLERRLASLSARNHQEMTHLFLLVLRSLRLFCRLVISLQPIPLKTPSAKGKGAGTSTSAPGKSKTSQQTSKTISPEQKVSPGTKRPAGGGAVRGGHGGKKAKTEEIKEEYDEIKEKTKASGGQRPKNSKRRSVASKVSYKEDSESEGEEEEEEEEEGLSEDDFQATSEEDSEESERGAESAKSKKEKGKGKANVTKRNNSAAPKRRSGGGKKQMKDEGGEEEDADEEEGAAGNGTKRRSGRKNDGPRADEWLEVYLVKTSSWVCVDTERGVGMPHLCSQNATAPITYVVSVDGDGFVKDLGRKYDPTWLTSSRKRRVDEEWWEETLQPFLGPEDERDMKEEKELQNKLLNKPLPVSIAEYKNHPLYALKRHLLKYEALYPSTATSLGYCRGEPVYSRDCVHTLHSKDTWLKEARTVRLGEEPYKMVRGFSNRSRKARMASEQKEENDLSLFGEWQTEEYQPPLAVGGKVPRNEYGNVYLFKPCMIPVGCVHLKLPNLHRVARKLNMDAAPAVTGFDFHGGYSHAVNDGYIVCEEHEEILRAAWVEDQEIQKQKEKEKKEKRVISNWTVLVKGLLIRERLKQRYGKKNQGLGNLQETCGLSSDEEVPEAASPSAKTASETLAMSWPQNRQAEEEEDGGSISGLKRKTKTTKREKKGQEKHMFPFEKV</sequence>
<keyword evidence="13" id="KW-1185">Reference proteome</keyword>
<keyword evidence="7" id="KW-0539">Nucleus</keyword>
<feature type="compositionally biased region" description="Low complexity" evidence="8">
    <location>
        <begin position="367"/>
        <end position="377"/>
    </location>
</feature>
<dbReference type="SMART" id="SM01030">
    <property type="entry name" value="BHD_1"/>
    <property type="match status" value="1"/>
</dbReference>
<keyword evidence="6" id="KW-0234">DNA repair</keyword>
<dbReference type="InterPro" id="IPR004583">
    <property type="entry name" value="DNA_repair_Rad4"/>
</dbReference>
<dbReference type="Gene3D" id="3.30.70.2460">
    <property type="entry name" value="Rad4, beta-hairpin domain BHD3"/>
    <property type="match status" value="1"/>
</dbReference>
<feature type="region of interest" description="Disordered" evidence="8">
    <location>
        <begin position="350"/>
        <end position="551"/>
    </location>
</feature>
<keyword evidence="5" id="KW-0238">DNA-binding</keyword>
<feature type="compositionally biased region" description="Basic and acidic residues" evidence="8">
    <location>
        <begin position="1"/>
        <end position="14"/>
    </location>
</feature>
<evidence type="ECO:0000256" key="3">
    <source>
        <dbReference type="ARBA" id="ARBA00022553"/>
    </source>
</evidence>
<dbReference type="InterPro" id="IPR018327">
    <property type="entry name" value="BHD_2"/>
</dbReference>
<evidence type="ECO:0000256" key="2">
    <source>
        <dbReference type="ARBA" id="ARBA00009525"/>
    </source>
</evidence>
<evidence type="ECO:0000259" key="10">
    <source>
        <dbReference type="SMART" id="SM01031"/>
    </source>
</evidence>
<evidence type="ECO:0000313" key="13">
    <source>
        <dbReference type="Proteomes" id="UP000007635"/>
    </source>
</evidence>
<dbReference type="Gene3D" id="2.20.20.110">
    <property type="entry name" value="Rad4, beta-hairpin domain BHD1"/>
    <property type="match status" value="1"/>
</dbReference>
<protein>
    <submittedName>
        <fullName evidence="12">Xeroderma pigmentosum, complementation group C</fullName>
    </submittedName>
</protein>
<dbReference type="GO" id="GO:0006289">
    <property type="term" value="P:nucleotide-excision repair"/>
    <property type="evidence" value="ECO:0007669"/>
    <property type="project" value="InterPro"/>
</dbReference>
<feature type="compositionally biased region" description="Basic and acidic residues" evidence="8">
    <location>
        <begin position="479"/>
        <end position="488"/>
    </location>
</feature>
<dbReference type="CDD" id="cd21393">
    <property type="entry name" value="sm_acid_XPC-like"/>
    <property type="match status" value="1"/>
</dbReference>
<dbReference type="InterPro" id="IPR042488">
    <property type="entry name" value="Rad4_BHD3_sf"/>
</dbReference>
<feature type="compositionally biased region" description="Polar residues" evidence="8">
    <location>
        <begin position="917"/>
        <end position="933"/>
    </location>
</feature>
<dbReference type="InterPro" id="IPR036985">
    <property type="entry name" value="Transglutaminase-like_sf"/>
</dbReference>
<dbReference type="Pfam" id="PF10405">
    <property type="entry name" value="BHD_3"/>
    <property type="match status" value="1"/>
</dbReference>
<feature type="compositionally biased region" description="Basic and acidic residues" evidence="8">
    <location>
        <begin position="105"/>
        <end position="114"/>
    </location>
</feature>
<keyword evidence="3" id="KW-0597">Phosphoprotein</keyword>
<dbReference type="Gene3D" id="3.90.260.10">
    <property type="entry name" value="Transglutaminase-like"/>
    <property type="match status" value="1"/>
</dbReference>
<feature type="compositionally biased region" description="Low complexity" evidence="8">
    <location>
        <begin position="64"/>
        <end position="77"/>
    </location>
</feature>
<dbReference type="FunFam" id="3.30.70.2460:FF:000001">
    <property type="entry name" value="DNA repair protein Rad4 family"/>
    <property type="match status" value="1"/>
</dbReference>
<feature type="region of interest" description="Disordered" evidence="8">
    <location>
        <begin position="895"/>
        <end position="971"/>
    </location>
</feature>
<evidence type="ECO:0000313" key="12">
    <source>
        <dbReference type="Ensembl" id="ENSGACP00000053075.1"/>
    </source>
</evidence>
<proteinExistence type="inferred from homology"/>
<feature type="domain" description="Rad4 beta-hairpin" evidence="11">
    <location>
        <begin position="774"/>
        <end position="848"/>
    </location>
</feature>
<comment type="similarity">
    <text evidence="2">Belongs to the XPC family.</text>
</comment>
<dbReference type="InterPro" id="IPR038765">
    <property type="entry name" value="Papain-like_cys_pep_sf"/>
</dbReference>
<reference evidence="12" key="3">
    <citation type="submission" date="2025-09" db="UniProtKB">
        <authorList>
            <consortium name="Ensembl"/>
        </authorList>
    </citation>
    <scope>IDENTIFICATION</scope>
</reference>
<dbReference type="SUPFAM" id="SSF54001">
    <property type="entry name" value="Cysteine proteinases"/>
    <property type="match status" value="1"/>
</dbReference>
<dbReference type="FunFam" id="2.20.20.110:FF:000001">
    <property type="entry name" value="DNA repair protein complementing XP-C cells"/>
    <property type="match status" value="1"/>
</dbReference>
<evidence type="ECO:0000256" key="7">
    <source>
        <dbReference type="ARBA" id="ARBA00023242"/>
    </source>
</evidence>
<dbReference type="GO" id="GO:0003684">
    <property type="term" value="F:damaged DNA binding"/>
    <property type="evidence" value="ECO:0007669"/>
    <property type="project" value="InterPro"/>
</dbReference>
<organism evidence="12 13">
    <name type="scientific">Gasterosteus aculeatus aculeatus</name>
    <name type="common">three-spined stickleback</name>
    <dbReference type="NCBI Taxonomy" id="481459"/>
    <lineage>
        <taxon>Eukaryota</taxon>
        <taxon>Metazoa</taxon>
        <taxon>Chordata</taxon>
        <taxon>Craniata</taxon>
        <taxon>Vertebrata</taxon>
        <taxon>Euteleostomi</taxon>
        <taxon>Actinopterygii</taxon>
        <taxon>Neopterygii</taxon>
        <taxon>Teleostei</taxon>
        <taxon>Neoteleostei</taxon>
        <taxon>Acanthomorphata</taxon>
        <taxon>Eupercaria</taxon>
        <taxon>Perciformes</taxon>
        <taxon>Cottioidei</taxon>
        <taxon>Gasterosteales</taxon>
        <taxon>Gasterosteidae</taxon>
        <taxon>Gasterosteus</taxon>
    </lineage>
</organism>
<evidence type="ECO:0000259" key="9">
    <source>
        <dbReference type="SMART" id="SM01030"/>
    </source>
</evidence>
<comment type="subcellular location">
    <subcellularLocation>
        <location evidence="1">Nucleus</location>
    </subcellularLocation>
</comment>
<feature type="domain" description="Rad4 beta-hairpin" evidence="10">
    <location>
        <begin position="708"/>
        <end position="767"/>
    </location>
</feature>
<evidence type="ECO:0000256" key="1">
    <source>
        <dbReference type="ARBA" id="ARBA00004123"/>
    </source>
</evidence>
<dbReference type="Pfam" id="PF10404">
    <property type="entry name" value="BHD_2"/>
    <property type="match status" value="1"/>
</dbReference>
<dbReference type="PANTHER" id="PTHR12135">
    <property type="entry name" value="DNA REPAIR PROTEIN XP-C / RAD4"/>
    <property type="match status" value="1"/>
</dbReference>
<feature type="compositionally biased region" description="Basic residues" evidence="8">
    <location>
        <begin position="947"/>
        <end position="958"/>
    </location>
</feature>
<evidence type="ECO:0000256" key="6">
    <source>
        <dbReference type="ARBA" id="ARBA00023204"/>
    </source>
</evidence>
<dbReference type="InterPro" id="IPR018326">
    <property type="entry name" value="Rad4_beta-hairpin_dom1"/>
</dbReference>
<dbReference type="InterPro" id="IPR018328">
    <property type="entry name" value="Rad4_beta-hairpin_dom3"/>
</dbReference>
<dbReference type="Pfam" id="PF03835">
    <property type="entry name" value="Rad4"/>
    <property type="match status" value="1"/>
</dbReference>
<dbReference type="Ensembl" id="ENSGACT00000056354.1">
    <property type="protein sequence ID" value="ENSGACP00000053075.1"/>
    <property type="gene ID" value="ENSGACG00000005719.3"/>
</dbReference>
<dbReference type="GO" id="GO:0071942">
    <property type="term" value="C:XPC complex"/>
    <property type="evidence" value="ECO:0007669"/>
    <property type="project" value="TreeGrafter"/>
</dbReference>
<dbReference type="PANTHER" id="PTHR12135:SF0">
    <property type="entry name" value="DNA REPAIR PROTEIN COMPLEMENTING XP-C CELLS"/>
    <property type="match status" value="1"/>
</dbReference>
<dbReference type="Proteomes" id="UP000007635">
    <property type="component" value="Chromosome XII"/>
</dbReference>
<accession>A0AAQ4QP80</accession>
<reference evidence="12 13" key="1">
    <citation type="journal article" date="2021" name="G3 (Bethesda)">
        <title>Improved contiguity of the threespine stickleback genome using long-read sequencing.</title>
        <authorList>
            <person name="Nath S."/>
            <person name="Shaw D.E."/>
            <person name="White M.A."/>
        </authorList>
    </citation>
    <scope>NUCLEOTIDE SEQUENCE [LARGE SCALE GENOMIC DNA]</scope>
    <source>
        <strain evidence="12 13">Lake Benthic</strain>
    </source>
</reference>
<dbReference type="GO" id="GO:0003697">
    <property type="term" value="F:single-stranded DNA binding"/>
    <property type="evidence" value="ECO:0007669"/>
    <property type="project" value="TreeGrafter"/>
</dbReference>
<dbReference type="GeneTree" id="ENSGT00390000005194"/>
<name>A0AAQ4QP80_GASAC</name>
<keyword evidence="4" id="KW-0227">DNA damage</keyword>
<evidence type="ECO:0000256" key="8">
    <source>
        <dbReference type="SAM" id="MobiDB-lite"/>
    </source>
</evidence>
<feature type="compositionally biased region" description="Acidic residues" evidence="8">
    <location>
        <begin position="115"/>
        <end position="134"/>
    </location>
</feature>
<dbReference type="GO" id="GO:0000111">
    <property type="term" value="C:nucleotide-excision repair factor 2 complex"/>
    <property type="evidence" value="ECO:0007669"/>
    <property type="project" value="TreeGrafter"/>
</dbReference>
<feature type="compositionally biased region" description="Polar residues" evidence="8">
    <location>
        <begin position="895"/>
        <end position="904"/>
    </location>
</feature>
<feature type="compositionally biased region" description="Basic residues" evidence="8">
    <location>
        <begin position="48"/>
        <end position="62"/>
    </location>
</feature>